<dbReference type="Proteomes" id="UP000092462">
    <property type="component" value="Unassembled WGS sequence"/>
</dbReference>
<proteinExistence type="predicted"/>
<organism evidence="1 2">
    <name type="scientific">Phlebotomus papatasi</name>
    <name type="common">Sandfly</name>
    <dbReference type="NCBI Taxonomy" id="29031"/>
    <lineage>
        <taxon>Eukaryota</taxon>
        <taxon>Metazoa</taxon>
        <taxon>Ecdysozoa</taxon>
        <taxon>Arthropoda</taxon>
        <taxon>Hexapoda</taxon>
        <taxon>Insecta</taxon>
        <taxon>Pterygota</taxon>
        <taxon>Neoptera</taxon>
        <taxon>Endopterygota</taxon>
        <taxon>Diptera</taxon>
        <taxon>Nematocera</taxon>
        <taxon>Psychodoidea</taxon>
        <taxon>Psychodidae</taxon>
        <taxon>Phlebotomus</taxon>
        <taxon>Phlebotomus</taxon>
    </lineage>
</organism>
<evidence type="ECO:0000313" key="1">
    <source>
        <dbReference type="EnsemblMetazoa" id="PPAI006046-PA"/>
    </source>
</evidence>
<accession>A0A1B0DDS3</accession>
<dbReference type="VEuPathDB" id="VectorBase:PPAI006046"/>
<evidence type="ECO:0000313" key="2">
    <source>
        <dbReference type="Proteomes" id="UP000092462"/>
    </source>
</evidence>
<name>A0A1B0DDS3_PHLPP</name>
<protein>
    <submittedName>
        <fullName evidence="1">Uncharacterized protein</fullName>
    </submittedName>
</protein>
<keyword evidence="2" id="KW-1185">Reference proteome</keyword>
<reference evidence="1" key="1">
    <citation type="submission" date="2022-08" db="UniProtKB">
        <authorList>
            <consortium name="EnsemblMetazoa"/>
        </authorList>
    </citation>
    <scope>IDENTIFICATION</scope>
    <source>
        <strain evidence="1">Israel</strain>
    </source>
</reference>
<dbReference type="AlphaFoldDB" id="A0A1B0DDS3"/>
<dbReference type="EnsemblMetazoa" id="PPAI006046-RA">
    <property type="protein sequence ID" value="PPAI006046-PA"/>
    <property type="gene ID" value="PPAI006046"/>
</dbReference>
<dbReference type="EMBL" id="AJVK01032207">
    <property type="status" value="NOT_ANNOTATED_CDS"/>
    <property type="molecule type" value="Genomic_DNA"/>
</dbReference>
<sequence>MFLGHWVFVCIIIIVVDAAKMTDFRPTAAPITHKDQKDSSEERRAEDLKFYEVDAFGDDFTDFGAQTGPRGAFTWRANFPLYTKDSHGDHRK</sequence>